<accession>A0A0G4HEV2</accession>
<name>A0A0G4HEV2_9ALVE</name>
<evidence type="ECO:0000313" key="2">
    <source>
        <dbReference type="EMBL" id="CEM42438.1"/>
    </source>
</evidence>
<feature type="compositionally biased region" description="Polar residues" evidence="1">
    <location>
        <begin position="125"/>
        <end position="134"/>
    </location>
</feature>
<proteinExistence type="predicted"/>
<feature type="compositionally biased region" description="Polar residues" evidence="1">
    <location>
        <begin position="144"/>
        <end position="157"/>
    </location>
</feature>
<dbReference type="VEuPathDB" id="CryptoDB:Cvel_6544"/>
<dbReference type="EMBL" id="CDMZ01002451">
    <property type="protein sequence ID" value="CEM42438.1"/>
    <property type="molecule type" value="Genomic_DNA"/>
</dbReference>
<organism evidence="2">
    <name type="scientific">Chromera velia CCMP2878</name>
    <dbReference type="NCBI Taxonomy" id="1169474"/>
    <lineage>
        <taxon>Eukaryota</taxon>
        <taxon>Sar</taxon>
        <taxon>Alveolata</taxon>
        <taxon>Colpodellida</taxon>
        <taxon>Chromeraceae</taxon>
        <taxon>Chromera</taxon>
    </lineage>
</organism>
<gene>
    <name evidence="2" type="ORF">Cvel_6544</name>
</gene>
<evidence type="ECO:0000256" key="1">
    <source>
        <dbReference type="SAM" id="MobiDB-lite"/>
    </source>
</evidence>
<reference evidence="2" key="1">
    <citation type="submission" date="2014-11" db="EMBL/GenBank/DDBJ databases">
        <authorList>
            <person name="Otto D Thomas"/>
            <person name="Naeem Raeece"/>
        </authorList>
    </citation>
    <scope>NUCLEOTIDE SEQUENCE</scope>
</reference>
<dbReference type="AlphaFoldDB" id="A0A0G4HEV2"/>
<feature type="region of interest" description="Disordered" evidence="1">
    <location>
        <begin position="121"/>
        <end position="157"/>
    </location>
</feature>
<protein>
    <submittedName>
        <fullName evidence="2">Uncharacterized protein</fullName>
    </submittedName>
</protein>
<sequence>MVCECSESGSDLALGAMGGFDKRPSLQQIDAGNMGPLIDPQRIIQVPVERTFEPCHVAYARMCLQMVEVRLTAALKRKFTVRVTTCLIAPVTIEQIKNEDPLRMWKTRVCLGLVESVLHAPQRPNPSSEASPTGSLKRLRGDTPMSSPQFVPSSSGQIAEEGEIHDDSAPPDIFSSCKLGACCASGHFKLTPPELEIFAEREMKWLVEMKAKPDWSWDHSINKVMENLSRGQGVNSEGGSQAS</sequence>